<dbReference type="AlphaFoldDB" id="A0A4R8DK65"/>
<name>A0A4R8DK65_9BACT</name>
<dbReference type="EMBL" id="SODV01000002">
    <property type="protein sequence ID" value="TDW97576.1"/>
    <property type="molecule type" value="Genomic_DNA"/>
</dbReference>
<proteinExistence type="predicted"/>
<protein>
    <submittedName>
        <fullName evidence="2">L-ascorbate metabolism protein UlaG (Beta-lactamase superfamily)</fullName>
    </submittedName>
</protein>
<dbReference type="InterPro" id="IPR024884">
    <property type="entry name" value="NAPE-PLD"/>
</dbReference>
<dbReference type="InterPro" id="IPR036866">
    <property type="entry name" value="RibonucZ/Hydroxyglut_hydro"/>
</dbReference>
<dbReference type="RefSeq" id="WP_162852812.1">
    <property type="nucleotide sequence ID" value="NZ_SODV01000002.1"/>
</dbReference>
<dbReference type="GO" id="GO:0005737">
    <property type="term" value="C:cytoplasm"/>
    <property type="evidence" value="ECO:0007669"/>
    <property type="project" value="TreeGrafter"/>
</dbReference>
<dbReference type="Proteomes" id="UP000294498">
    <property type="component" value="Unassembled WGS sequence"/>
</dbReference>
<dbReference type="PANTHER" id="PTHR15032:SF4">
    <property type="entry name" value="N-ACYL-PHOSPHATIDYLETHANOLAMINE-HYDROLYZING PHOSPHOLIPASE D"/>
    <property type="match status" value="1"/>
</dbReference>
<feature type="domain" description="Metallo-beta-lactamase" evidence="1">
    <location>
        <begin position="99"/>
        <end position="289"/>
    </location>
</feature>
<evidence type="ECO:0000313" key="2">
    <source>
        <dbReference type="EMBL" id="TDW97576.1"/>
    </source>
</evidence>
<dbReference type="GO" id="GO:0070290">
    <property type="term" value="F:N-acylphosphatidylethanolamine-specific phospholipase D activity"/>
    <property type="evidence" value="ECO:0007669"/>
    <property type="project" value="InterPro"/>
</dbReference>
<gene>
    <name evidence="2" type="ORF">EDB95_5426</name>
</gene>
<dbReference type="PANTHER" id="PTHR15032">
    <property type="entry name" value="N-ACYL-PHOSPHATIDYLETHANOLAMINE-HYDROLYZING PHOSPHOLIPASE D"/>
    <property type="match status" value="1"/>
</dbReference>
<comment type="caution">
    <text evidence="2">The sequence shown here is derived from an EMBL/GenBank/DDBJ whole genome shotgun (WGS) entry which is preliminary data.</text>
</comment>
<keyword evidence="3" id="KW-1185">Reference proteome</keyword>
<dbReference type="PIRSF" id="PIRSF038896">
    <property type="entry name" value="NAPE-PLD"/>
    <property type="match status" value="1"/>
</dbReference>
<dbReference type="InterPro" id="IPR001279">
    <property type="entry name" value="Metallo-B-lactamas"/>
</dbReference>
<dbReference type="SUPFAM" id="SSF56281">
    <property type="entry name" value="Metallo-hydrolase/oxidoreductase"/>
    <property type="match status" value="1"/>
</dbReference>
<sequence length="360" mass="39784">MSFSVFGATPKGSRLDRMRRSPRFRDGVFDNPEPTDLRLQDGSMAKIMREYFFNKPKDTVPSGPLPVVKTDLTTLTNDSVVWLGHSSYIIKTPGLTLAVDPVLSAHASPVPFVARAFPGTEVYTPADLPELDVLVLTHDHYDHLDMETVRSIKAGTIVTALGVGAHLEYWGIPAEKIVELDLGESYSPREGVRFTATPARHFSGRLFKRNGTLWMSLVLSLGDRRLFLGGDSGYGAHFAQIGETYGPFDLAFLECGQYGVHWPFIHMFPEQTWQAAKELRARALMPVHWGKFSLSMHAWDEPVRRLVAAAGSAAFRGNDGVATSGEAASHDGAPTLVLPRIGQPFPLDGPYPADHWWETR</sequence>
<evidence type="ECO:0000259" key="1">
    <source>
        <dbReference type="Pfam" id="PF12706"/>
    </source>
</evidence>
<accession>A0A4R8DK65</accession>
<dbReference type="GO" id="GO:0008270">
    <property type="term" value="F:zinc ion binding"/>
    <property type="evidence" value="ECO:0007669"/>
    <property type="project" value="InterPro"/>
</dbReference>
<organism evidence="2 3">
    <name type="scientific">Dinghuibacter silviterrae</name>
    <dbReference type="NCBI Taxonomy" id="1539049"/>
    <lineage>
        <taxon>Bacteria</taxon>
        <taxon>Pseudomonadati</taxon>
        <taxon>Bacteroidota</taxon>
        <taxon>Chitinophagia</taxon>
        <taxon>Chitinophagales</taxon>
        <taxon>Chitinophagaceae</taxon>
        <taxon>Dinghuibacter</taxon>
    </lineage>
</organism>
<dbReference type="Pfam" id="PF12706">
    <property type="entry name" value="Lactamase_B_2"/>
    <property type="match status" value="1"/>
</dbReference>
<dbReference type="Gene3D" id="3.60.15.10">
    <property type="entry name" value="Ribonuclease Z/Hydroxyacylglutathione hydrolase-like"/>
    <property type="match status" value="1"/>
</dbReference>
<evidence type="ECO:0000313" key="3">
    <source>
        <dbReference type="Proteomes" id="UP000294498"/>
    </source>
</evidence>
<reference evidence="2 3" key="1">
    <citation type="submission" date="2019-03" db="EMBL/GenBank/DDBJ databases">
        <title>Genomic Encyclopedia of Type Strains, Phase IV (KMG-IV): sequencing the most valuable type-strain genomes for metagenomic binning, comparative biology and taxonomic classification.</title>
        <authorList>
            <person name="Goeker M."/>
        </authorList>
    </citation>
    <scope>NUCLEOTIDE SEQUENCE [LARGE SCALE GENOMIC DNA]</scope>
    <source>
        <strain evidence="2 3">DSM 100059</strain>
    </source>
</reference>